<dbReference type="AlphaFoldDB" id="A0A135USL9"/>
<protein>
    <submittedName>
        <fullName evidence="1">Uncharacterized protein</fullName>
    </submittedName>
</protein>
<sequence>MQHHRQEAPQPVATQIALQMWVSVVSCARVNHSPDSDARLRVDRASHPSSHWSSIIVPPIAYGASASPTRALLRHADSCNLARKPTAISTVVTPLTTSTRHCMRKFGIPDLAKINSHVLHILVLHILLQHSQTLSNILSKPSGSNAFSDLNRVSFDAHCGDADT</sequence>
<reference evidence="1 2" key="1">
    <citation type="submission" date="2014-02" db="EMBL/GenBank/DDBJ databases">
        <title>The genome sequence of Colletotrichum nymphaeae SA-01.</title>
        <authorList>
            <person name="Baroncelli R."/>
            <person name="Thon M.R."/>
        </authorList>
    </citation>
    <scope>NUCLEOTIDE SEQUENCE [LARGE SCALE GENOMIC DNA]</scope>
    <source>
        <strain evidence="1 2">SA-01</strain>
    </source>
</reference>
<gene>
    <name evidence="1" type="ORF">CNYM01_14369</name>
</gene>
<dbReference type="Proteomes" id="UP000070054">
    <property type="component" value="Unassembled WGS sequence"/>
</dbReference>
<proteinExistence type="predicted"/>
<organism evidence="1 2">
    <name type="scientific">Colletotrichum nymphaeae SA-01</name>
    <dbReference type="NCBI Taxonomy" id="1460502"/>
    <lineage>
        <taxon>Eukaryota</taxon>
        <taxon>Fungi</taxon>
        <taxon>Dikarya</taxon>
        <taxon>Ascomycota</taxon>
        <taxon>Pezizomycotina</taxon>
        <taxon>Sordariomycetes</taxon>
        <taxon>Hypocreomycetidae</taxon>
        <taxon>Glomerellales</taxon>
        <taxon>Glomerellaceae</taxon>
        <taxon>Colletotrichum</taxon>
        <taxon>Colletotrichum acutatum species complex</taxon>
    </lineage>
</organism>
<accession>A0A135USL9</accession>
<dbReference type="PROSITE" id="PS51257">
    <property type="entry name" value="PROKAR_LIPOPROTEIN"/>
    <property type="match status" value="1"/>
</dbReference>
<evidence type="ECO:0000313" key="2">
    <source>
        <dbReference type="Proteomes" id="UP000070054"/>
    </source>
</evidence>
<comment type="caution">
    <text evidence="1">The sequence shown here is derived from an EMBL/GenBank/DDBJ whole genome shotgun (WGS) entry which is preliminary data.</text>
</comment>
<name>A0A135USL9_9PEZI</name>
<keyword evidence="2" id="KW-1185">Reference proteome</keyword>
<evidence type="ECO:0000313" key="1">
    <source>
        <dbReference type="EMBL" id="KXH63410.1"/>
    </source>
</evidence>
<dbReference type="EMBL" id="JEMN01000198">
    <property type="protein sequence ID" value="KXH63410.1"/>
    <property type="molecule type" value="Genomic_DNA"/>
</dbReference>